<accession>A0A4U9ULQ7</accession>
<dbReference type="CDD" id="cd20727">
    <property type="entry name" value="CDI_toxin_Bp_tRNase-like"/>
    <property type="match status" value="1"/>
</dbReference>
<protein>
    <recommendedName>
        <fullName evidence="2">tRNA nuclease CdiA C-terminal domain-containing protein</fullName>
    </recommendedName>
</protein>
<evidence type="ECO:0000259" key="2">
    <source>
        <dbReference type="Pfam" id="PF18451"/>
    </source>
</evidence>
<evidence type="ECO:0000313" key="3">
    <source>
        <dbReference type="EMBL" id="VTR34530.1"/>
    </source>
</evidence>
<reference evidence="3 4" key="1">
    <citation type="submission" date="2019-05" db="EMBL/GenBank/DDBJ databases">
        <authorList>
            <consortium name="Pathogen Informatics"/>
        </authorList>
    </citation>
    <scope>NUCLEOTIDE SEQUENCE [LARGE SCALE GENOMIC DNA]</scope>
    <source>
        <strain evidence="3 4">NCTC11429</strain>
    </source>
</reference>
<dbReference type="Proteomes" id="UP000308196">
    <property type="component" value="Chromosome"/>
</dbReference>
<organism evidence="3 4">
    <name type="scientific">Sphingobacterium thalpophilum</name>
    <dbReference type="NCBI Taxonomy" id="259"/>
    <lineage>
        <taxon>Bacteria</taxon>
        <taxon>Pseudomonadati</taxon>
        <taxon>Bacteroidota</taxon>
        <taxon>Sphingobacteriia</taxon>
        <taxon>Sphingobacteriales</taxon>
        <taxon>Sphingobacteriaceae</taxon>
        <taxon>Sphingobacterium</taxon>
    </lineage>
</organism>
<gene>
    <name evidence="3" type="ORF">NCTC11429_01345</name>
</gene>
<dbReference type="KEGG" id="stha:NCTC11429_01345"/>
<dbReference type="STRING" id="1123265.GCA_000686625_01784"/>
<dbReference type="Gene3D" id="3.40.1350.120">
    <property type="match status" value="1"/>
</dbReference>
<sequence length="218" mass="23894">MYYDYDEQRYRDEDGNDVSLDQAMAYHQQGGDQEDPKKKKLSPEEVDRLNKESLQWQNGVLRKFNKGLLWTRMLFSGFGGEKSLTMTKGLRGGWINFGSSTGSLVIQAGGKFSANEVAAANYLKDQGYKVILRSPVGTRAGGQTSDLVVNGVNYDVYTPVTNSVNAIVSAVARKNSQAVGIVIDLSKTNVVGNQLNNILQRVQGAGAINIKNIIIMPK</sequence>
<proteinExistence type="predicted"/>
<name>A0A4U9ULQ7_9SPHI</name>
<dbReference type="AlphaFoldDB" id="A0A4U9ULQ7"/>
<evidence type="ECO:0000313" key="4">
    <source>
        <dbReference type="Proteomes" id="UP000308196"/>
    </source>
</evidence>
<dbReference type="EMBL" id="LR590484">
    <property type="protein sequence ID" value="VTR34530.1"/>
    <property type="molecule type" value="Genomic_DNA"/>
</dbReference>
<evidence type="ECO:0000256" key="1">
    <source>
        <dbReference type="SAM" id="MobiDB-lite"/>
    </source>
</evidence>
<feature type="compositionally biased region" description="Basic and acidic residues" evidence="1">
    <location>
        <begin position="1"/>
        <end position="13"/>
    </location>
</feature>
<feature type="region of interest" description="Disordered" evidence="1">
    <location>
        <begin position="1"/>
        <end position="42"/>
    </location>
</feature>
<dbReference type="Pfam" id="PF18451">
    <property type="entry name" value="CdiA_C"/>
    <property type="match status" value="1"/>
</dbReference>
<feature type="domain" description="tRNA nuclease CdiA C-terminal" evidence="2">
    <location>
        <begin position="144"/>
        <end position="216"/>
    </location>
</feature>
<dbReference type="InterPro" id="IPR040559">
    <property type="entry name" value="CdiA_C"/>
</dbReference>